<sequence>MEGQGGRSKGRVKRRQVQAGDGWTVVTHRSNEEKVGQSTEALQHAKPTRVVAGLTIERLREDFEKLEGRWRDTECAVQVVEMLRKRDWDVHDAVCIGIGSFSLDWEHRFRALWQLVLFRAVVRLATKPGPHVCLYAQEPAFTSLDISFLAALNITVLESNIESHISPTSFVFAPFVDWNILLLIFLKSKDPLLYIGNEVLDDYGPYAKSEEKEKIMKECNELGKSFLQGRACARISEFKLHPHALNGLAVYWRTAQESGEQE</sequence>
<dbReference type="EMBL" id="ML986618">
    <property type="protein sequence ID" value="KAF2264165.1"/>
    <property type="molecule type" value="Genomic_DNA"/>
</dbReference>
<evidence type="ECO:0000256" key="1">
    <source>
        <dbReference type="SAM" id="MobiDB-lite"/>
    </source>
</evidence>
<reference evidence="4" key="1">
    <citation type="journal article" date="2020" name="Stud. Mycol.">
        <title>101 Dothideomycetes genomes: A test case for predicting lifestyles and emergence of pathogens.</title>
        <authorList>
            <person name="Haridas S."/>
            <person name="Albert R."/>
            <person name="Binder M."/>
            <person name="Bloem J."/>
            <person name="LaButti K."/>
            <person name="Salamov A."/>
            <person name="Andreopoulos B."/>
            <person name="Baker S."/>
            <person name="Barry K."/>
            <person name="Bills G."/>
            <person name="Bluhm B."/>
            <person name="Cannon C."/>
            <person name="Castanera R."/>
            <person name="Culley D."/>
            <person name="Daum C."/>
            <person name="Ezra D."/>
            <person name="Gonzalez J."/>
            <person name="Henrissat B."/>
            <person name="Kuo A."/>
            <person name="Liang C."/>
            <person name="Lipzen A."/>
            <person name="Lutzoni F."/>
            <person name="Magnuson J."/>
            <person name="Mondo S."/>
            <person name="Nolan M."/>
            <person name="Ohm R."/>
            <person name="Pangilinan J."/>
            <person name="Park H.-J."/>
            <person name="Ramirez L."/>
            <person name="Alfaro M."/>
            <person name="Sun H."/>
            <person name="Tritt A."/>
            <person name="Yoshinaga Y."/>
            <person name="Zwiers L.-H."/>
            <person name="Turgeon B."/>
            <person name="Goodwin S."/>
            <person name="Spatafora J."/>
            <person name="Crous P."/>
            <person name="Grigoriev I."/>
        </authorList>
    </citation>
    <scope>NUCLEOTIDE SEQUENCE [LARGE SCALE GENOMIC DNA]</scope>
    <source>
        <strain evidence="4">CBS 304.66</strain>
    </source>
</reference>
<dbReference type="InterPro" id="IPR012942">
    <property type="entry name" value="SRR1-like"/>
</dbReference>
<dbReference type="PANTHER" id="PTHR42080:SF1">
    <property type="entry name" value="SRR1-LIKE DOMAIN-CONTAINING PROTEIN"/>
    <property type="match status" value="1"/>
</dbReference>
<evidence type="ECO:0000313" key="4">
    <source>
        <dbReference type="Proteomes" id="UP000800093"/>
    </source>
</evidence>
<dbReference type="PANTHER" id="PTHR42080">
    <property type="entry name" value="SRR1 DOMAIN-CONTAINING PROTEIN"/>
    <property type="match status" value="1"/>
</dbReference>
<gene>
    <name evidence="3" type="ORF">CC78DRAFT_580673</name>
</gene>
<evidence type="ECO:0000313" key="3">
    <source>
        <dbReference type="EMBL" id="KAF2264165.1"/>
    </source>
</evidence>
<organism evidence="3 4">
    <name type="scientific">Lojkania enalia</name>
    <dbReference type="NCBI Taxonomy" id="147567"/>
    <lineage>
        <taxon>Eukaryota</taxon>
        <taxon>Fungi</taxon>
        <taxon>Dikarya</taxon>
        <taxon>Ascomycota</taxon>
        <taxon>Pezizomycotina</taxon>
        <taxon>Dothideomycetes</taxon>
        <taxon>Pleosporomycetidae</taxon>
        <taxon>Pleosporales</taxon>
        <taxon>Pleosporales incertae sedis</taxon>
        <taxon>Lojkania</taxon>
    </lineage>
</organism>
<evidence type="ECO:0000259" key="2">
    <source>
        <dbReference type="Pfam" id="PF07985"/>
    </source>
</evidence>
<protein>
    <recommendedName>
        <fullName evidence="2">SRR1-like domain-containing protein</fullName>
    </recommendedName>
</protein>
<name>A0A9P4MZV1_9PLEO</name>
<dbReference type="OrthoDB" id="5318346at2759"/>
<feature type="domain" description="SRR1-like" evidence="2">
    <location>
        <begin position="83"/>
        <end position="252"/>
    </location>
</feature>
<proteinExistence type="predicted"/>
<dbReference type="Proteomes" id="UP000800093">
    <property type="component" value="Unassembled WGS sequence"/>
</dbReference>
<dbReference type="AlphaFoldDB" id="A0A9P4MZV1"/>
<accession>A0A9P4MZV1</accession>
<keyword evidence="4" id="KW-1185">Reference proteome</keyword>
<comment type="caution">
    <text evidence="3">The sequence shown here is derived from an EMBL/GenBank/DDBJ whole genome shotgun (WGS) entry which is preliminary data.</text>
</comment>
<feature type="region of interest" description="Disordered" evidence="1">
    <location>
        <begin position="1"/>
        <end position="20"/>
    </location>
</feature>
<dbReference type="Pfam" id="PF07985">
    <property type="entry name" value="SRR1"/>
    <property type="match status" value="1"/>
</dbReference>